<feature type="chain" id="PRO_5020864321" evidence="1">
    <location>
        <begin position="28"/>
        <end position="502"/>
    </location>
</feature>
<dbReference type="Gene3D" id="2.120.10.30">
    <property type="entry name" value="TolB, C-terminal domain"/>
    <property type="match status" value="1"/>
</dbReference>
<protein>
    <submittedName>
        <fullName evidence="3">Quinoprotein glucose dehydrogenase</fullName>
    </submittedName>
</protein>
<dbReference type="InterPro" id="IPR011041">
    <property type="entry name" value="Quinoprot_gluc/sorb_DH_b-prop"/>
</dbReference>
<evidence type="ECO:0000313" key="4">
    <source>
        <dbReference type="Proteomes" id="UP000295781"/>
    </source>
</evidence>
<dbReference type="OrthoDB" id="9770043at2"/>
<keyword evidence="1" id="KW-0732">Signal</keyword>
<evidence type="ECO:0000259" key="2">
    <source>
        <dbReference type="Pfam" id="PF07995"/>
    </source>
</evidence>
<accession>A0A4P2QDH6</accession>
<dbReference type="Proteomes" id="UP000295781">
    <property type="component" value="Chromosome"/>
</dbReference>
<dbReference type="SUPFAM" id="SSF50952">
    <property type="entry name" value="Soluble quinoprotein glucose dehydrogenase"/>
    <property type="match status" value="1"/>
</dbReference>
<feature type="signal peptide" evidence="1">
    <location>
        <begin position="1"/>
        <end position="27"/>
    </location>
</feature>
<reference evidence="3 4" key="1">
    <citation type="submission" date="2015-09" db="EMBL/GenBank/DDBJ databases">
        <title>Sorangium comparison.</title>
        <authorList>
            <person name="Zaburannyi N."/>
            <person name="Bunk B."/>
            <person name="Overmann J."/>
            <person name="Mueller R."/>
        </authorList>
    </citation>
    <scope>NUCLEOTIDE SEQUENCE [LARGE SCALE GENOMIC DNA]</scope>
    <source>
        <strain evidence="3 4">So ceGT47</strain>
    </source>
</reference>
<dbReference type="AlphaFoldDB" id="A0A4P2QDH6"/>
<dbReference type="PANTHER" id="PTHR19328:SF75">
    <property type="entry name" value="ALDOSE SUGAR DEHYDROGENASE YLII"/>
    <property type="match status" value="1"/>
</dbReference>
<sequence length="502" mass="55045">MSFFISHRPAIVLAQVGLLTTMSWGFAGCGPAEPQEDPVGADGQAVVGAPGDEGSDADAAGEAAFTSREILSGLSFPMRIVWGPDDRLWLTERVGKRVVRVDPEDGAQTTAITVEEAFQSGGQDGLLALALHPELLQGKGRDYVYVSYTYDVDPGPAVERRTKIRRYTYDPATETLGSPHDVITGLPGSDDHNSARLLFGPDRRLYYTIGDQGNNQFARKCNPIRAQELPTAAEVAAQDWSKYVGKILRMNLDGSIPADNPKIDGVRSHIYSYGHRNAQGLTFGRGGKLYANEHGPKSDDEVNLIRPGKNYGWPHVVGYQDDKAYTYDNWSAASPTPCEDLAWDDHVPPASVPRQPESAFSHPDFTEPLLTFYTVENDYNFRDTACGFLEYICWPTIAPSSLHYYPAGYGIPGWGHSLLMTALKKGALYRVKLSPNGKSVVGEPVEYFKTTNRYRDLAMSPDRRTLYVITDTSGNASTPDGGATWLVENPGSILEFKYTGSN</sequence>
<proteinExistence type="predicted"/>
<organism evidence="3 4">
    <name type="scientific">Sorangium cellulosum</name>
    <name type="common">Polyangium cellulosum</name>
    <dbReference type="NCBI Taxonomy" id="56"/>
    <lineage>
        <taxon>Bacteria</taxon>
        <taxon>Pseudomonadati</taxon>
        <taxon>Myxococcota</taxon>
        <taxon>Polyangia</taxon>
        <taxon>Polyangiales</taxon>
        <taxon>Polyangiaceae</taxon>
        <taxon>Sorangium</taxon>
    </lineage>
</organism>
<gene>
    <name evidence="3" type="ORF">SOCEGT47_077940</name>
</gene>
<dbReference type="InterPro" id="IPR012938">
    <property type="entry name" value="Glc/Sorbosone_DH"/>
</dbReference>
<evidence type="ECO:0000256" key="1">
    <source>
        <dbReference type="SAM" id="SignalP"/>
    </source>
</evidence>
<name>A0A4P2QDH6_SORCE</name>
<feature type="domain" description="Glucose/Sorbosone dehydrogenase" evidence="2">
    <location>
        <begin position="395"/>
        <end position="473"/>
    </location>
</feature>
<evidence type="ECO:0000313" key="3">
    <source>
        <dbReference type="EMBL" id="AUX27213.1"/>
    </source>
</evidence>
<dbReference type="InterPro" id="IPR019893">
    <property type="entry name" value="SndH-like"/>
</dbReference>
<dbReference type="NCBIfam" id="TIGR03606">
    <property type="entry name" value="non_repeat_PQQ"/>
    <property type="match status" value="1"/>
</dbReference>
<dbReference type="InterPro" id="IPR011042">
    <property type="entry name" value="6-blade_b-propeller_TolB-like"/>
</dbReference>
<feature type="domain" description="Glucose/Sorbosone dehydrogenase" evidence="2">
    <location>
        <begin position="75"/>
        <end position="322"/>
    </location>
</feature>
<dbReference type="Pfam" id="PF07995">
    <property type="entry name" value="GSDH"/>
    <property type="match status" value="2"/>
</dbReference>
<dbReference type="PANTHER" id="PTHR19328">
    <property type="entry name" value="HEDGEHOG-INTERACTING PROTEIN"/>
    <property type="match status" value="1"/>
</dbReference>
<dbReference type="EMBL" id="CP012670">
    <property type="protein sequence ID" value="AUX27213.1"/>
    <property type="molecule type" value="Genomic_DNA"/>
</dbReference>